<keyword evidence="4" id="KW-1185">Reference proteome</keyword>
<dbReference type="InterPro" id="IPR021569">
    <property type="entry name" value="TUG-UBL1"/>
</dbReference>
<feature type="compositionally biased region" description="Low complexity" evidence="1">
    <location>
        <begin position="252"/>
        <end position="265"/>
    </location>
</feature>
<feature type="compositionally biased region" description="Basic residues" evidence="1">
    <location>
        <begin position="491"/>
        <end position="501"/>
    </location>
</feature>
<dbReference type="PANTHER" id="PTHR46467">
    <property type="entry name" value="TETHER CONTAINING UBX DOMAIN FOR GLUT4"/>
    <property type="match status" value="1"/>
</dbReference>
<dbReference type="GeneID" id="75834766"/>
<dbReference type="SUPFAM" id="SSF54236">
    <property type="entry name" value="Ubiquitin-like"/>
    <property type="match status" value="2"/>
</dbReference>
<dbReference type="PANTHER" id="PTHR46467:SF1">
    <property type="entry name" value="TETHER CONTAINING UBX DOMAIN FOR GLUT4"/>
    <property type="match status" value="1"/>
</dbReference>
<evidence type="ECO:0000259" key="2">
    <source>
        <dbReference type="Pfam" id="PF11470"/>
    </source>
</evidence>
<evidence type="ECO:0000256" key="1">
    <source>
        <dbReference type="SAM" id="MobiDB-lite"/>
    </source>
</evidence>
<reference evidence="3" key="1">
    <citation type="journal article" date="2021" name="J Fungi (Basel)">
        <title>Genomic and Metabolomic Analyses of the Marine Fungus Emericellopsis cladophorae: Insights into Saltwater Adaptability Mechanisms and Its Biosynthetic Potential.</title>
        <authorList>
            <person name="Goncalves M.F.M."/>
            <person name="Hilario S."/>
            <person name="Van de Peer Y."/>
            <person name="Esteves A.C."/>
            <person name="Alves A."/>
        </authorList>
    </citation>
    <scope>NUCLEOTIDE SEQUENCE</scope>
    <source>
        <strain evidence="3">MUM 19.33</strain>
    </source>
</reference>
<organism evidence="3 4">
    <name type="scientific">Emericellopsis cladophorae</name>
    <dbReference type="NCBI Taxonomy" id="2686198"/>
    <lineage>
        <taxon>Eukaryota</taxon>
        <taxon>Fungi</taxon>
        <taxon>Dikarya</taxon>
        <taxon>Ascomycota</taxon>
        <taxon>Pezizomycotina</taxon>
        <taxon>Sordariomycetes</taxon>
        <taxon>Hypocreomycetidae</taxon>
        <taxon>Hypocreales</taxon>
        <taxon>Bionectriaceae</taxon>
        <taxon>Emericellopsis</taxon>
    </lineage>
</organism>
<dbReference type="RefSeq" id="XP_051359933.1">
    <property type="nucleotide sequence ID" value="XM_051509063.1"/>
</dbReference>
<dbReference type="CDD" id="cd17075">
    <property type="entry name" value="UBX1_UBXN9"/>
    <property type="match status" value="1"/>
</dbReference>
<reference evidence="3" key="2">
    <citation type="submission" date="2022-07" db="EMBL/GenBank/DDBJ databases">
        <authorList>
            <person name="Goncalves M.F.M."/>
            <person name="Hilario S."/>
            <person name="Van De Peer Y."/>
            <person name="Esteves A.C."/>
            <person name="Alves A."/>
        </authorList>
    </citation>
    <scope>NUCLEOTIDE SEQUENCE</scope>
    <source>
        <strain evidence="3">MUM 19.33</strain>
    </source>
</reference>
<gene>
    <name evidence="3" type="ORF">J7T54_008295</name>
</gene>
<dbReference type="EMBL" id="JAGIXG020000053">
    <property type="protein sequence ID" value="KAI6779077.1"/>
    <property type="molecule type" value="Genomic_DNA"/>
</dbReference>
<proteinExistence type="predicted"/>
<dbReference type="Gene3D" id="3.10.20.90">
    <property type="entry name" value="Phosphatidylinositol 3-kinase Catalytic Subunit, Chain A, domain 1"/>
    <property type="match status" value="1"/>
</dbReference>
<evidence type="ECO:0000313" key="4">
    <source>
        <dbReference type="Proteomes" id="UP001055219"/>
    </source>
</evidence>
<name>A0A9Q0BB97_9HYPO</name>
<feature type="compositionally biased region" description="Basic and acidic residues" evidence="1">
    <location>
        <begin position="476"/>
        <end position="489"/>
    </location>
</feature>
<evidence type="ECO:0000313" key="3">
    <source>
        <dbReference type="EMBL" id="KAI6779077.1"/>
    </source>
</evidence>
<dbReference type="GO" id="GO:0006886">
    <property type="term" value="P:intracellular protein transport"/>
    <property type="evidence" value="ECO:0007669"/>
    <property type="project" value="TreeGrafter"/>
</dbReference>
<comment type="caution">
    <text evidence="3">The sequence shown here is derived from an EMBL/GenBank/DDBJ whole genome shotgun (WGS) entry which is preliminary data.</text>
</comment>
<dbReference type="CDD" id="cd16105">
    <property type="entry name" value="Ubl_ASPSCR1_like"/>
    <property type="match status" value="1"/>
</dbReference>
<feature type="region of interest" description="Disordered" evidence="1">
    <location>
        <begin position="217"/>
        <end position="277"/>
    </location>
</feature>
<feature type="domain" description="TUG ubiquitin-like" evidence="2">
    <location>
        <begin position="8"/>
        <end position="71"/>
    </location>
</feature>
<feature type="region of interest" description="Disordered" evidence="1">
    <location>
        <begin position="451"/>
        <end position="501"/>
    </location>
</feature>
<dbReference type="AlphaFoldDB" id="A0A9Q0BB97"/>
<dbReference type="InterPro" id="IPR059238">
    <property type="entry name" value="UBX1_UBXN9"/>
</dbReference>
<dbReference type="GO" id="GO:0012506">
    <property type="term" value="C:vesicle membrane"/>
    <property type="evidence" value="ECO:0007669"/>
    <property type="project" value="TreeGrafter"/>
</dbReference>
<dbReference type="Pfam" id="PF11470">
    <property type="entry name" value="TUG-UBL1"/>
    <property type="match status" value="1"/>
</dbReference>
<dbReference type="InterPro" id="IPR029071">
    <property type="entry name" value="Ubiquitin-like_domsf"/>
</dbReference>
<dbReference type="GO" id="GO:0005634">
    <property type="term" value="C:nucleus"/>
    <property type="evidence" value="ECO:0007669"/>
    <property type="project" value="TreeGrafter"/>
</dbReference>
<dbReference type="GO" id="GO:0005737">
    <property type="term" value="C:cytoplasm"/>
    <property type="evidence" value="ECO:0007669"/>
    <property type="project" value="TreeGrafter"/>
</dbReference>
<dbReference type="OrthoDB" id="440781at2759"/>
<accession>A0A9Q0BB97</accession>
<dbReference type="Proteomes" id="UP001055219">
    <property type="component" value="Unassembled WGS sequence"/>
</dbReference>
<feature type="compositionally biased region" description="Low complexity" evidence="1">
    <location>
        <begin position="218"/>
        <end position="229"/>
    </location>
</feature>
<protein>
    <submittedName>
        <fullName evidence="3">Tether containing UBX domain for-like protein</fullName>
    </submittedName>
</protein>
<sequence>MSSHVVVIGPGARRATVKVSPGTYLSDVLQQACKSLNLPSDKYVAKHKAKQVDLSVPFRTSGLSPGAKLDLVLKSNTPSAIQVALQLPQPEAKDIPGGRLIRKFPSDLTLWQLLRQFESGDASAGRNINITARGVAQMSNETATAGSGQLCYETPVLNIMGRELSTLDDFQKTLSQLGYNSGSVLIRLTYKVTDQTLYDTLERIGQYFKDVEDTLPKPTSATAAADTPSVEAPTSVQTVDSPMPDVAPTSQEPKPTAPETAPAPSKESDAIDVPDLASKDPFQPSHVYLAPSSDVPAAAKAPVREVDYTPTIAHAQLHQARLQENSRNKRLLSDKELEEKAAAEEAKFAAVKTVSVKVRFPDNTSSEWVVGHGETGGFMYEAVRHVMADQSQPFKLIISGGRTVIRDDSSASNSLIRAYKLTGRTLVNLIWDDSVSAEVRKKPFLKSSVASQGESVKIPEVPDVEEEEPEAAQFVEPKREEKSKGDGLGKKMPKWLKMGKK</sequence>